<evidence type="ECO:0000256" key="2">
    <source>
        <dbReference type="SAM" id="MobiDB-lite"/>
    </source>
</evidence>
<reference evidence="6 7" key="1">
    <citation type="submission" date="2022-01" db="EMBL/GenBank/DDBJ databases">
        <title>A chromosomal length assembly of Cordylochernes scorpioides.</title>
        <authorList>
            <person name="Zeh D."/>
            <person name="Zeh J."/>
        </authorList>
    </citation>
    <scope>NUCLEOTIDE SEQUENCE [LARGE SCALE GENOMIC DNA]</scope>
    <source>
        <strain evidence="6">IN4F17</strain>
        <tissue evidence="6">Whole Body</tissue>
    </source>
</reference>
<organism evidence="6 7">
    <name type="scientific">Cordylochernes scorpioides</name>
    <dbReference type="NCBI Taxonomy" id="51811"/>
    <lineage>
        <taxon>Eukaryota</taxon>
        <taxon>Metazoa</taxon>
        <taxon>Ecdysozoa</taxon>
        <taxon>Arthropoda</taxon>
        <taxon>Chelicerata</taxon>
        <taxon>Arachnida</taxon>
        <taxon>Pseudoscorpiones</taxon>
        <taxon>Cheliferoidea</taxon>
        <taxon>Chernetidae</taxon>
        <taxon>Cordylochernes</taxon>
    </lineage>
</organism>
<accession>A0ABY6KAS9</accession>
<dbReference type="InterPro" id="IPR038717">
    <property type="entry name" value="Tc1-like_DDE_dom"/>
</dbReference>
<dbReference type="Proteomes" id="UP001235939">
    <property type="component" value="Chromosome 03"/>
</dbReference>
<evidence type="ECO:0000259" key="4">
    <source>
        <dbReference type="Pfam" id="PF13358"/>
    </source>
</evidence>
<keyword evidence="7" id="KW-1185">Reference proteome</keyword>
<comment type="subcellular location">
    <subcellularLocation>
        <location evidence="1">Nucleus</location>
    </subcellularLocation>
</comment>
<dbReference type="Pfam" id="PF13843">
    <property type="entry name" value="DDE_Tnp_1_7"/>
    <property type="match status" value="1"/>
</dbReference>
<gene>
    <name evidence="6" type="ORF">LAZ67_3002151</name>
</gene>
<feature type="domain" description="PiggyBac transposable element-derived protein" evidence="5">
    <location>
        <begin position="627"/>
        <end position="982"/>
    </location>
</feature>
<dbReference type="Pfam" id="PF13358">
    <property type="entry name" value="DDE_3"/>
    <property type="match status" value="1"/>
</dbReference>
<proteinExistence type="predicted"/>
<dbReference type="PANTHER" id="PTHR46599">
    <property type="entry name" value="PIGGYBAC TRANSPOSABLE ELEMENT-DERIVED PROTEIN 4"/>
    <property type="match status" value="1"/>
</dbReference>
<feature type="region of interest" description="Disordered" evidence="2">
    <location>
        <begin position="531"/>
        <end position="551"/>
    </location>
</feature>
<feature type="compositionally biased region" description="Basic and acidic residues" evidence="2">
    <location>
        <begin position="531"/>
        <end position="544"/>
    </location>
</feature>
<protein>
    <recommendedName>
        <fullName evidence="8">Transposase</fullName>
    </recommendedName>
</protein>
<evidence type="ECO:0008006" key="8">
    <source>
        <dbReference type="Google" id="ProtNLM"/>
    </source>
</evidence>
<name>A0ABY6KAS9_9ARAC</name>
<dbReference type="Gene3D" id="3.30.420.10">
    <property type="entry name" value="Ribonuclease H-like superfamily/Ribonuclease H"/>
    <property type="match status" value="1"/>
</dbReference>
<evidence type="ECO:0000313" key="6">
    <source>
        <dbReference type="EMBL" id="UYV64847.1"/>
    </source>
</evidence>
<dbReference type="InterPro" id="IPR036397">
    <property type="entry name" value="RNaseH_sf"/>
</dbReference>
<dbReference type="InterPro" id="IPR029526">
    <property type="entry name" value="PGBD"/>
</dbReference>
<evidence type="ECO:0000313" key="7">
    <source>
        <dbReference type="Proteomes" id="UP001235939"/>
    </source>
</evidence>
<dbReference type="PANTHER" id="PTHR46599:SF6">
    <property type="entry name" value="DUAL SPECIFICITY PHOSPHATASE 26"/>
    <property type="match status" value="1"/>
</dbReference>
<feature type="domain" description="Transposase Tc1-like" evidence="3">
    <location>
        <begin position="76"/>
        <end position="144"/>
    </location>
</feature>
<dbReference type="InterPro" id="IPR002492">
    <property type="entry name" value="Transposase_Tc1-like"/>
</dbReference>
<dbReference type="EMBL" id="CP092865">
    <property type="protein sequence ID" value="UYV64847.1"/>
    <property type="molecule type" value="Genomic_DNA"/>
</dbReference>
<feature type="domain" description="Tc1-like transposase DDE" evidence="4">
    <location>
        <begin position="154"/>
        <end position="303"/>
    </location>
</feature>
<dbReference type="SUPFAM" id="SSF46689">
    <property type="entry name" value="Homeodomain-like"/>
    <property type="match status" value="1"/>
</dbReference>
<dbReference type="Pfam" id="PF01498">
    <property type="entry name" value="HTH_Tnp_Tc3_2"/>
    <property type="match status" value="1"/>
</dbReference>
<evidence type="ECO:0000256" key="1">
    <source>
        <dbReference type="ARBA" id="ARBA00004123"/>
    </source>
</evidence>
<evidence type="ECO:0000259" key="3">
    <source>
        <dbReference type="Pfam" id="PF01498"/>
    </source>
</evidence>
<dbReference type="InterPro" id="IPR009057">
    <property type="entry name" value="Homeodomain-like_sf"/>
</dbReference>
<sequence>MLGHRKRRQFKQTDAFTRGMVIGLKRAGWYIRQIAADTHLGASTVHRLWRRWLEQGNVAIYRNVGATRVTSARVNRRILRQAVAAPQATCTAILQHVQDTLDHSISTRTISRRLAANGLHACRPLRRLPLTPPNRRQRLEWCRARSTWMTEWHRVVFSDESRFCLSTDSRRVRVWRRRGERSNPAAIVERPTVRQRGIMVWGAIAYDSRSPLLRIQGTMTAQRYVDDVLRPVTLPYLQGVPNALYQQDNARPHTARISQQALQDVQMLPWPPYSPDLSPIEHVWDIIGRRLHALPQPRSEDELWQMVEREWKAIPQDAIRTLIDSLPRRVAACIAVRGFLDSIQVQFQELTLHALPHPDHPASAGPSCPACGSPDGSLGHRYWSCPHIRPLVREAFNIIGRPPDLQSCIYGTGLIEDDLAILASAKSRINRYFVQVGLAQTIEDIAWRRTLSRTKHYKGMTIHQDGTRTYRTCDNCPGVELIPTHIFSCPAMAAALQKIDIDSEHQLYTPKIVDIAATLQLHPLLQPARRDPELKELPGPDHEPSTAPNKPSEHHILAFVSSIYWGQNSEADEELPNDDSEFYFGKDGVTKWKKTMWQKTQIRTRSTNIISQLPGPKSEAKSIEYESDAFTKIIDIDMVQKIVDCTNAYISNIKEHFSRERDAKLTTVTEILALFGLLIMSGIKRAAHLTYKELWAVDGSGVEIVRAIMSQDRFLFLLRCLRFDDITTRKERKKLDKLAPIREFVEAFVYNCKKLYTPGEYNTIDEKLIPFRGRCGFRQYMPNKPAKYGLKIYTISDARTFYTFNFEIYCGKQPDGPYKKSNSPDDIVKRLITPISGTSRNITTDNWYTSYKLSQDLLTEHKLTLVGTLKKNKKEIPKIFLPNRNRPKYNSIFGFTQNTTLVSYVPKKSKAVLLLSTMHSTPPIDEESGFKLKPEIVTFYNLTKGGVDMVNQMCGTYSVGRRTNRWPLCLFFDLLNVAGINSEIIFKSLNINSPRVPRRIFLKNISLQLFQDPLKIRSQLKNLPRSLHDLIILHCKKAESPEIEMSVESEPKKRKRCYVCPSTKGSMTQIICYKCRRHICQRHSSNICKDCE</sequence>
<evidence type="ECO:0000259" key="5">
    <source>
        <dbReference type="Pfam" id="PF13843"/>
    </source>
</evidence>